<protein>
    <submittedName>
        <fullName evidence="2">ROK family protein</fullName>
    </submittedName>
</protein>
<keyword evidence="3" id="KW-1185">Reference proteome</keyword>
<organism evidence="2 3">
    <name type="scientific">Humibacter ginsenosidimutans</name>
    <dbReference type="NCBI Taxonomy" id="2599293"/>
    <lineage>
        <taxon>Bacteria</taxon>
        <taxon>Bacillati</taxon>
        <taxon>Actinomycetota</taxon>
        <taxon>Actinomycetes</taxon>
        <taxon>Micrococcales</taxon>
        <taxon>Microbacteriaceae</taxon>
        <taxon>Humibacter</taxon>
    </lineage>
</organism>
<evidence type="ECO:0000256" key="1">
    <source>
        <dbReference type="ARBA" id="ARBA00006479"/>
    </source>
</evidence>
<dbReference type="OrthoDB" id="8772678at2"/>
<proteinExistence type="inferred from homology"/>
<dbReference type="InterPro" id="IPR000600">
    <property type="entry name" value="ROK"/>
</dbReference>
<name>A0A5B8M8W1_9MICO</name>
<dbReference type="PANTHER" id="PTHR18964:SF169">
    <property type="entry name" value="N-ACETYLMANNOSAMINE KINASE"/>
    <property type="match status" value="1"/>
</dbReference>
<dbReference type="Proteomes" id="UP000320216">
    <property type="component" value="Chromosome"/>
</dbReference>
<dbReference type="EMBL" id="CP042305">
    <property type="protein sequence ID" value="QDZ16893.1"/>
    <property type="molecule type" value="Genomic_DNA"/>
</dbReference>
<dbReference type="PANTHER" id="PTHR18964">
    <property type="entry name" value="ROK (REPRESSOR, ORF, KINASE) FAMILY"/>
    <property type="match status" value="1"/>
</dbReference>
<dbReference type="Pfam" id="PF00480">
    <property type="entry name" value="ROK"/>
    <property type="match status" value="1"/>
</dbReference>
<evidence type="ECO:0000313" key="3">
    <source>
        <dbReference type="Proteomes" id="UP000320216"/>
    </source>
</evidence>
<dbReference type="SUPFAM" id="SSF53067">
    <property type="entry name" value="Actin-like ATPase domain"/>
    <property type="match status" value="1"/>
</dbReference>
<comment type="similarity">
    <text evidence="1">Belongs to the ROK (NagC/XylR) family.</text>
</comment>
<sequence>MRTVALAIDLGGTKVEAALVAADGTIKAGSRHRTPTGPTASRSQLDEAIIHVTRGALEAVGADELLGCGIGSAGPLRREDDSIWPINLPALHGLRITELISPAMAGRPIMLRLDGTCIALAEHWLGGTRGASNAMSMVVSTGVGGGIILDGRPLRGDTGNAGHIGQIQVHTHRPGRSNAAASLEGIASGPRSVRWARKRGWHGCTGEDLARDYAVGDPVAVAAIRRSATAVGEAIASVATLLDLHRVTIGGGFSRSATDYVDIVQTAAVGASVVGYARDVVVTPSALGADGPLIGAAALVHRSDVLVPA</sequence>
<dbReference type="AlphaFoldDB" id="A0A5B8M8W1"/>
<gene>
    <name evidence="2" type="ORF">FPZ11_13530</name>
</gene>
<reference evidence="2 3" key="1">
    <citation type="submission" date="2019-07" db="EMBL/GenBank/DDBJ databases">
        <title>Full genome sequence of Humibacter sp. WJ7-1.</title>
        <authorList>
            <person name="Im W.-T."/>
        </authorList>
    </citation>
    <scope>NUCLEOTIDE SEQUENCE [LARGE SCALE GENOMIC DNA]</scope>
    <source>
        <strain evidence="2 3">WJ7-1</strain>
    </source>
</reference>
<evidence type="ECO:0000313" key="2">
    <source>
        <dbReference type="EMBL" id="QDZ16893.1"/>
    </source>
</evidence>
<dbReference type="InterPro" id="IPR043129">
    <property type="entry name" value="ATPase_NBD"/>
</dbReference>
<dbReference type="Gene3D" id="3.30.420.40">
    <property type="match status" value="2"/>
</dbReference>
<dbReference type="CDD" id="cd23763">
    <property type="entry name" value="ASKHA_ATPase_ROK"/>
    <property type="match status" value="1"/>
</dbReference>
<accession>A0A5B8M8W1</accession>
<dbReference type="KEGG" id="huw:FPZ11_13530"/>